<proteinExistence type="inferred from homology"/>
<feature type="repeat" description="PPR" evidence="3">
    <location>
        <begin position="66"/>
        <end position="100"/>
    </location>
</feature>
<dbReference type="Pfam" id="PF13041">
    <property type="entry name" value="PPR_2"/>
    <property type="match status" value="3"/>
</dbReference>
<feature type="repeat" description="PPR" evidence="3">
    <location>
        <begin position="101"/>
        <end position="135"/>
    </location>
</feature>
<evidence type="ECO:0000313" key="4">
    <source>
        <dbReference type="EMBL" id="GFY91525.1"/>
    </source>
</evidence>
<dbReference type="PANTHER" id="PTHR47933">
    <property type="entry name" value="PENTATRICOPEPTIDE REPEAT-CONTAINING PROTEIN 1, MITOCHONDRIAL"/>
    <property type="match status" value="1"/>
</dbReference>
<evidence type="ECO:0000313" key="5">
    <source>
        <dbReference type="Proteomes" id="UP000585474"/>
    </source>
</evidence>
<protein>
    <submittedName>
        <fullName evidence="4">Tetratricopeptide repeat (TPR)-like superfamily protein</fullName>
    </submittedName>
</protein>
<dbReference type="EMBL" id="BJWL01000007">
    <property type="protein sequence ID" value="GFY91525.1"/>
    <property type="molecule type" value="Genomic_DNA"/>
</dbReference>
<dbReference type="InterPro" id="IPR051240">
    <property type="entry name" value="Mito_RNA-Proc/Resp"/>
</dbReference>
<comment type="similarity">
    <text evidence="1">Belongs to the PPR family. P subfamily.</text>
</comment>
<keyword evidence="2" id="KW-0677">Repeat</keyword>
<dbReference type="InterPro" id="IPR011990">
    <property type="entry name" value="TPR-like_helical_dom_sf"/>
</dbReference>
<feature type="repeat" description="PPR" evidence="3">
    <location>
        <begin position="172"/>
        <end position="206"/>
    </location>
</feature>
<dbReference type="NCBIfam" id="TIGR00756">
    <property type="entry name" value="PPR"/>
    <property type="match status" value="5"/>
</dbReference>
<dbReference type="PROSITE" id="PS51375">
    <property type="entry name" value="PPR"/>
    <property type="match status" value="5"/>
</dbReference>
<feature type="repeat" description="PPR" evidence="3">
    <location>
        <begin position="136"/>
        <end position="171"/>
    </location>
</feature>
<dbReference type="InterPro" id="IPR002885">
    <property type="entry name" value="PPR_rpt"/>
</dbReference>
<feature type="repeat" description="PPR" evidence="3">
    <location>
        <begin position="31"/>
        <end position="65"/>
    </location>
</feature>
<dbReference type="OrthoDB" id="185373at2759"/>
<dbReference type="Gene3D" id="1.25.40.10">
    <property type="entry name" value="Tetratricopeptide repeat domain"/>
    <property type="match status" value="2"/>
</dbReference>
<dbReference type="Proteomes" id="UP000585474">
    <property type="component" value="Unassembled WGS sequence"/>
</dbReference>
<dbReference type="Pfam" id="PF01535">
    <property type="entry name" value="PPR"/>
    <property type="match status" value="1"/>
</dbReference>
<dbReference type="GO" id="GO:0003729">
    <property type="term" value="F:mRNA binding"/>
    <property type="evidence" value="ECO:0007669"/>
    <property type="project" value="TreeGrafter"/>
</dbReference>
<evidence type="ECO:0000256" key="2">
    <source>
        <dbReference type="ARBA" id="ARBA00022737"/>
    </source>
</evidence>
<keyword evidence="5" id="KW-1185">Reference proteome</keyword>
<comment type="caution">
    <text evidence="4">The sequence shown here is derived from an EMBL/GenBank/DDBJ whole genome shotgun (WGS) entry which is preliminary data.</text>
</comment>
<accession>A0A7J0EYL9</accession>
<dbReference type="PANTHER" id="PTHR47933:SF8">
    <property type="entry name" value="OS02G0601600 PROTEIN"/>
    <property type="match status" value="1"/>
</dbReference>
<evidence type="ECO:0000256" key="3">
    <source>
        <dbReference type="PROSITE-ProRule" id="PRU00708"/>
    </source>
</evidence>
<sequence>MNLLLDTLCKENKVEKARAIFLELKSHIQPNAHTFNIFIHGWCKINQVDEAHWTIQEMKGYGCRPCVISYSIIIQYYCHQSSFHKVYEFLDDMQAQGCPANVVTYTTIMYSLTKSDAFGEALQIPERMKSVGCTPDTLFYSALIHTMGRANQLLEAVQVFEVEMPKHGVIPNASTYNSMIALLCHHGEQQKAINVLKEMEKSPFCKPDAQSYYQLLKSCFKVGKTGSWLSRLLDDMFYALVFWYLQVADNLPLLNMPVAEDEKTGHGRKAACMIVEYGSPNELLKNNSSAFSKLLTEFLKKSSDSNHHLDLT</sequence>
<name>A0A7J0EYL9_9ERIC</name>
<organism evidence="4 5">
    <name type="scientific">Actinidia rufa</name>
    <dbReference type="NCBI Taxonomy" id="165716"/>
    <lineage>
        <taxon>Eukaryota</taxon>
        <taxon>Viridiplantae</taxon>
        <taxon>Streptophyta</taxon>
        <taxon>Embryophyta</taxon>
        <taxon>Tracheophyta</taxon>
        <taxon>Spermatophyta</taxon>
        <taxon>Magnoliopsida</taxon>
        <taxon>eudicotyledons</taxon>
        <taxon>Gunneridae</taxon>
        <taxon>Pentapetalae</taxon>
        <taxon>asterids</taxon>
        <taxon>Ericales</taxon>
        <taxon>Actinidiaceae</taxon>
        <taxon>Actinidia</taxon>
    </lineage>
</organism>
<evidence type="ECO:0000256" key="1">
    <source>
        <dbReference type="ARBA" id="ARBA00007626"/>
    </source>
</evidence>
<reference evidence="4 5" key="1">
    <citation type="submission" date="2019-07" db="EMBL/GenBank/DDBJ databases">
        <title>De Novo Assembly of kiwifruit Actinidia rufa.</title>
        <authorList>
            <person name="Sugita-Konishi S."/>
            <person name="Sato K."/>
            <person name="Mori E."/>
            <person name="Abe Y."/>
            <person name="Kisaki G."/>
            <person name="Hamano K."/>
            <person name="Suezawa K."/>
            <person name="Otani M."/>
            <person name="Fukuda T."/>
            <person name="Manabe T."/>
            <person name="Gomi K."/>
            <person name="Tabuchi M."/>
            <person name="Akimitsu K."/>
            <person name="Kataoka I."/>
        </authorList>
    </citation>
    <scope>NUCLEOTIDE SEQUENCE [LARGE SCALE GENOMIC DNA]</scope>
    <source>
        <strain evidence="5">cv. Fuchu</strain>
    </source>
</reference>
<gene>
    <name evidence="4" type="ORF">Acr_07g0017210</name>
</gene>
<dbReference type="AlphaFoldDB" id="A0A7J0EYL9"/>